<accession>A0A1D1UVT8</accession>
<gene>
    <name evidence="1" type="primary">RvY_05512</name>
    <name evidence="1" type="synonym">RvY_05512.2</name>
    <name evidence="1" type="ORF">RvY_05512-2</name>
</gene>
<sequence>MENRRRKDQCTRSVLPSIDWGKIFDLMCNVDVAVTVFRENFVAAAKSNFQLKSVGDKRLHGPSLSERTIDSLRRCRSAHKQWRRTMDQADHSRWKELEASKKRIIQSDKHRCLYAIATSSRRNPRAVWKHDKKNTSSISIPPIPLVVMMKST</sequence>
<reference evidence="1 2" key="1">
    <citation type="journal article" date="2016" name="Nat. Commun.">
        <title>Extremotolerant tardigrade genome and improved radiotolerance of human cultured cells by tardigrade-unique protein.</title>
        <authorList>
            <person name="Hashimoto T."/>
            <person name="Horikawa D.D."/>
            <person name="Saito Y."/>
            <person name="Kuwahara H."/>
            <person name="Kozuka-Hata H."/>
            <person name="Shin-I T."/>
            <person name="Minakuchi Y."/>
            <person name="Ohishi K."/>
            <person name="Motoyama A."/>
            <person name="Aizu T."/>
            <person name="Enomoto A."/>
            <person name="Kondo K."/>
            <person name="Tanaka S."/>
            <person name="Hara Y."/>
            <person name="Koshikawa S."/>
            <person name="Sagara H."/>
            <person name="Miura T."/>
            <person name="Yokobori S."/>
            <person name="Miyagawa K."/>
            <person name="Suzuki Y."/>
            <person name="Kubo T."/>
            <person name="Oyama M."/>
            <person name="Kohara Y."/>
            <person name="Fujiyama A."/>
            <person name="Arakawa K."/>
            <person name="Katayama T."/>
            <person name="Toyoda A."/>
            <person name="Kunieda T."/>
        </authorList>
    </citation>
    <scope>NUCLEOTIDE SEQUENCE [LARGE SCALE GENOMIC DNA]</scope>
    <source>
        <strain evidence="1 2">YOKOZUNA-1</strain>
    </source>
</reference>
<dbReference type="Proteomes" id="UP000186922">
    <property type="component" value="Unassembled WGS sequence"/>
</dbReference>
<name>A0A1D1UVT8_RAMVA</name>
<evidence type="ECO:0000313" key="2">
    <source>
        <dbReference type="Proteomes" id="UP000186922"/>
    </source>
</evidence>
<comment type="caution">
    <text evidence="1">The sequence shown here is derived from an EMBL/GenBank/DDBJ whole genome shotgun (WGS) entry which is preliminary data.</text>
</comment>
<proteinExistence type="predicted"/>
<keyword evidence="2" id="KW-1185">Reference proteome</keyword>
<organism evidence="1 2">
    <name type="scientific">Ramazzottius varieornatus</name>
    <name type="common">Water bear</name>
    <name type="synonym">Tardigrade</name>
    <dbReference type="NCBI Taxonomy" id="947166"/>
    <lineage>
        <taxon>Eukaryota</taxon>
        <taxon>Metazoa</taxon>
        <taxon>Ecdysozoa</taxon>
        <taxon>Tardigrada</taxon>
        <taxon>Eutardigrada</taxon>
        <taxon>Parachela</taxon>
        <taxon>Hypsibioidea</taxon>
        <taxon>Ramazzottiidae</taxon>
        <taxon>Ramazzottius</taxon>
    </lineage>
</organism>
<dbReference type="AlphaFoldDB" id="A0A1D1UVT8"/>
<dbReference type="EMBL" id="BDGG01000002">
    <property type="protein sequence ID" value="GAU93591.1"/>
    <property type="molecule type" value="Genomic_DNA"/>
</dbReference>
<protein>
    <submittedName>
        <fullName evidence="1">Uncharacterized protein</fullName>
    </submittedName>
</protein>
<evidence type="ECO:0000313" key="1">
    <source>
        <dbReference type="EMBL" id="GAU93591.1"/>
    </source>
</evidence>